<feature type="non-terminal residue" evidence="2">
    <location>
        <position position="1"/>
    </location>
</feature>
<accession>A0A8S2V0G1</accession>
<organism evidence="2 3">
    <name type="scientific">Rotaria magnacalcarata</name>
    <dbReference type="NCBI Taxonomy" id="392030"/>
    <lineage>
        <taxon>Eukaryota</taxon>
        <taxon>Metazoa</taxon>
        <taxon>Spiralia</taxon>
        <taxon>Gnathifera</taxon>
        <taxon>Rotifera</taxon>
        <taxon>Eurotatoria</taxon>
        <taxon>Bdelloidea</taxon>
        <taxon>Philodinida</taxon>
        <taxon>Philodinidae</taxon>
        <taxon>Rotaria</taxon>
    </lineage>
</organism>
<dbReference type="EMBL" id="CAJOBI010049969">
    <property type="protein sequence ID" value="CAF4367128.1"/>
    <property type="molecule type" value="Genomic_DNA"/>
</dbReference>
<feature type="non-terminal residue" evidence="2">
    <location>
        <position position="76"/>
    </location>
</feature>
<dbReference type="AlphaFoldDB" id="A0A8S2V0G1"/>
<evidence type="ECO:0000313" key="2">
    <source>
        <dbReference type="EMBL" id="CAF4367128.1"/>
    </source>
</evidence>
<proteinExistence type="predicted"/>
<sequence length="76" mass="9035">ANDEPCPLEPFVVNIPENISRIDIDQYLRNVQDQRRKGLNYSYNTDDEEAYADEEIEEQNNESHEIIQKPIEPWNE</sequence>
<gene>
    <name evidence="2" type="ORF">SMN809_LOCUS28969</name>
</gene>
<name>A0A8S2V0G1_9BILA</name>
<protein>
    <submittedName>
        <fullName evidence="2">Uncharacterized protein</fullName>
    </submittedName>
</protein>
<reference evidence="2" key="1">
    <citation type="submission" date="2021-02" db="EMBL/GenBank/DDBJ databases">
        <authorList>
            <person name="Nowell W R."/>
        </authorList>
    </citation>
    <scope>NUCLEOTIDE SEQUENCE</scope>
</reference>
<feature type="region of interest" description="Disordered" evidence="1">
    <location>
        <begin position="56"/>
        <end position="76"/>
    </location>
</feature>
<evidence type="ECO:0000256" key="1">
    <source>
        <dbReference type="SAM" id="MobiDB-lite"/>
    </source>
</evidence>
<dbReference type="Proteomes" id="UP000676336">
    <property type="component" value="Unassembled WGS sequence"/>
</dbReference>
<evidence type="ECO:0000313" key="3">
    <source>
        <dbReference type="Proteomes" id="UP000676336"/>
    </source>
</evidence>
<comment type="caution">
    <text evidence="2">The sequence shown here is derived from an EMBL/GenBank/DDBJ whole genome shotgun (WGS) entry which is preliminary data.</text>
</comment>